<evidence type="ECO:0000313" key="3">
    <source>
        <dbReference type="Proteomes" id="UP000625316"/>
    </source>
</evidence>
<sequence length="211" mass="22957">MDKSTQQELITRYALNRDELNDAEDTAAWAEFAADLADSPELQAELAAFQTAAQSIAYSVEPATMSADLHDRLMAKISQSRQIEVVGNVSASLTQLLDIPLTQLQQVADSLENWEAFPAPAIGEMAIWQLDEATNQVAFFVRSAVSGPFPNHYHAAGETVLVVDGDFGGDEHTYRSGDIVYAAAETSHQPYTKAGCLVFCISSMDDKILEP</sequence>
<dbReference type="Pfam" id="PF12973">
    <property type="entry name" value="Cupin_7"/>
    <property type="match status" value="1"/>
</dbReference>
<dbReference type="InterPro" id="IPR025979">
    <property type="entry name" value="ChrR-like_cupin_dom"/>
</dbReference>
<dbReference type="Gene3D" id="2.60.120.10">
    <property type="entry name" value="Jelly Rolls"/>
    <property type="match status" value="1"/>
</dbReference>
<protein>
    <submittedName>
        <fullName evidence="2">Cupin domain-containing protein</fullName>
    </submittedName>
</protein>
<dbReference type="SUPFAM" id="SSF51182">
    <property type="entry name" value="RmlC-like cupins"/>
    <property type="match status" value="1"/>
</dbReference>
<accession>A0A928Z506</accession>
<reference evidence="2" key="1">
    <citation type="submission" date="2020-10" db="EMBL/GenBank/DDBJ databases">
        <authorList>
            <person name="Castelo-Branco R."/>
            <person name="Eusebio N."/>
            <person name="Adriana R."/>
            <person name="Vieira A."/>
            <person name="Brugerolle De Fraissinette N."/>
            <person name="Rezende De Castro R."/>
            <person name="Schneider M.P."/>
            <person name="Vasconcelos V."/>
            <person name="Leao P.N."/>
        </authorList>
    </citation>
    <scope>NUCLEOTIDE SEQUENCE</scope>
    <source>
        <strain evidence="2">LEGE 11480</strain>
    </source>
</reference>
<organism evidence="2 3">
    <name type="scientific">Romeriopsis navalis LEGE 11480</name>
    <dbReference type="NCBI Taxonomy" id="2777977"/>
    <lineage>
        <taxon>Bacteria</taxon>
        <taxon>Bacillati</taxon>
        <taxon>Cyanobacteriota</taxon>
        <taxon>Cyanophyceae</taxon>
        <taxon>Leptolyngbyales</taxon>
        <taxon>Leptolyngbyaceae</taxon>
        <taxon>Romeriopsis</taxon>
        <taxon>Romeriopsis navalis</taxon>
    </lineage>
</organism>
<feature type="domain" description="ChrR-like cupin" evidence="1">
    <location>
        <begin position="113"/>
        <end position="200"/>
    </location>
</feature>
<dbReference type="Proteomes" id="UP000625316">
    <property type="component" value="Unassembled WGS sequence"/>
</dbReference>
<gene>
    <name evidence="2" type="ORF">IQ266_17655</name>
</gene>
<dbReference type="InterPro" id="IPR014710">
    <property type="entry name" value="RmlC-like_jellyroll"/>
</dbReference>
<dbReference type="AlphaFoldDB" id="A0A928Z506"/>
<dbReference type="RefSeq" id="WP_264326390.1">
    <property type="nucleotide sequence ID" value="NZ_JADEXQ010000068.1"/>
</dbReference>
<evidence type="ECO:0000313" key="2">
    <source>
        <dbReference type="EMBL" id="MBE9031562.1"/>
    </source>
</evidence>
<dbReference type="EMBL" id="JADEXQ010000068">
    <property type="protein sequence ID" value="MBE9031562.1"/>
    <property type="molecule type" value="Genomic_DNA"/>
</dbReference>
<comment type="caution">
    <text evidence="2">The sequence shown here is derived from an EMBL/GenBank/DDBJ whole genome shotgun (WGS) entry which is preliminary data.</text>
</comment>
<proteinExistence type="predicted"/>
<dbReference type="InterPro" id="IPR011051">
    <property type="entry name" value="RmlC_Cupin_sf"/>
</dbReference>
<evidence type="ECO:0000259" key="1">
    <source>
        <dbReference type="Pfam" id="PF12973"/>
    </source>
</evidence>
<name>A0A928Z506_9CYAN</name>
<keyword evidence="3" id="KW-1185">Reference proteome</keyword>